<dbReference type="AlphaFoldDB" id="A0AAN6V1M6"/>
<protein>
    <submittedName>
        <fullName evidence="1">Uncharacterized protein</fullName>
    </submittedName>
</protein>
<keyword evidence="2" id="KW-1185">Reference proteome</keyword>
<dbReference type="GeneID" id="87820606"/>
<reference evidence="1" key="2">
    <citation type="submission" date="2023-05" db="EMBL/GenBank/DDBJ databases">
        <authorList>
            <consortium name="Lawrence Berkeley National Laboratory"/>
            <person name="Steindorff A."/>
            <person name="Hensen N."/>
            <person name="Bonometti L."/>
            <person name="Westerberg I."/>
            <person name="Brannstrom I.O."/>
            <person name="Guillou S."/>
            <person name="Cros-Aarteil S."/>
            <person name="Calhoun S."/>
            <person name="Haridas S."/>
            <person name="Kuo A."/>
            <person name="Mondo S."/>
            <person name="Pangilinan J."/>
            <person name="Riley R."/>
            <person name="Labutti K."/>
            <person name="Andreopoulos B."/>
            <person name="Lipzen A."/>
            <person name="Chen C."/>
            <person name="Yanf M."/>
            <person name="Daum C."/>
            <person name="Ng V."/>
            <person name="Clum A."/>
            <person name="Ohm R."/>
            <person name="Martin F."/>
            <person name="Silar P."/>
            <person name="Natvig D."/>
            <person name="Lalanne C."/>
            <person name="Gautier V."/>
            <person name="Ament-Velasquez S.L."/>
            <person name="Kruys A."/>
            <person name="Hutchinson M.I."/>
            <person name="Powell A.J."/>
            <person name="Barry K."/>
            <person name="Miller A.N."/>
            <person name="Grigoriev I.V."/>
            <person name="Debuchy R."/>
            <person name="Gladieux P."/>
            <person name="Thoren M.H."/>
            <person name="Johannesson H."/>
        </authorList>
    </citation>
    <scope>NUCLEOTIDE SEQUENCE</scope>
    <source>
        <strain evidence="1">CBS 141.50</strain>
    </source>
</reference>
<gene>
    <name evidence="1" type="ORF">C8A04DRAFT_37728</name>
</gene>
<sequence length="418" mass="48428">MPPPFNLPFEIQRLILSQAPMLDTLRALVHASPRLHSVYAQDRLHILRAFVEQSLEGIFLDAYAAYRSGTDEFQLTRDEPMIWDFVHDFENKRNGTNTPQSKLTEPLALDDLVQLVRFHHAIVEPLTERYSIWALAALSSAPQDCPLSWTEKVRIQRALYRFQIFCNLCGSRGEGRSSPQSLQEPLERLRVLSLFPAWQIEEILCIQEFGKDTYGGIFDRVAWDLNEERNPGYKDLNLKFVRESLLLFSGPPSYDINRESREAMLRHGLPVLAFAFKKLDDHDGLVELVRDSILSVEFHGAGMYSTWMDEAVQDIHQHHRREQWYSEQYDGPEKRKEKTPFVKDTPDQPPLAWVTFWYGKASNFFGPYVHEAFRRWGFVMWDGPRLRASGALVHMYWAGGCPGCAGWDPRESFSDDED</sequence>
<name>A0AAN6V1M6_9PEZI</name>
<evidence type="ECO:0000313" key="2">
    <source>
        <dbReference type="Proteomes" id="UP001302676"/>
    </source>
</evidence>
<comment type="caution">
    <text evidence="1">The sequence shown here is derived from an EMBL/GenBank/DDBJ whole genome shotgun (WGS) entry which is preliminary data.</text>
</comment>
<organism evidence="1 2">
    <name type="scientific">Dichotomopilus funicola</name>
    <dbReference type="NCBI Taxonomy" id="1934379"/>
    <lineage>
        <taxon>Eukaryota</taxon>
        <taxon>Fungi</taxon>
        <taxon>Dikarya</taxon>
        <taxon>Ascomycota</taxon>
        <taxon>Pezizomycotina</taxon>
        <taxon>Sordariomycetes</taxon>
        <taxon>Sordariomycetidae</taxon>
        <taxon>Sordariales</taxon>
        <taxon>Chaetomiaceae</taxon>
        <taxon>Dichotomopilus</taxon>
    </lineage>
</organism>
<dbReference type="RefSeq" id="XP_062636563.1">
    <property type="nucleotide sequence ID" value="XM_062783993.1"/>
</dbReference>
<dbReference type="EMBL" id="MU853589">
    <property type="protein sequence ID" value="KAK4143192.1"/>
    <property type="molecule type" value="Genomic_DNA"/>
</dbReference>
<reference evidence="1" key="1">
    <citation type="journal article" date="2023" name="Mol. Phylogenet. Evol.">
        <title>Genome-scale phylogeny and comparative genomics of the fungal order Sordariales.</title>
        <authorList>
            <person name="Hensen N."/>
            <person name="Bonometti L."/>
            <person name="Westerberg I."/>
            <person name="Brannstrom I.O."/>
            <person name="Guillou S."/>
            <person name="Cros-Aarteil S."/>
            <person name="Calhoun S."/>
            <person name="Haridas S."/>
            <person name="Kuo A."/>
            <person name="Mondo S."/>
            <person name="Pangilinan J."/>
            <person name="Riley R."/>
            <person name="LaButti K."/>
            <person name="Andreopoulos B."/>
            <person name="Lipzen A."/>
            <person name="Chen C."/>
            <person name="Yan M."/>
            <person name="Daum C."/>
            <person name="Ng V."/>
            <person name="Clum A."/>
            <person name="Steindorff A."/>
            <person name="Ohm R.A."/>
            <person name="Martin F."/>
            <person name="Silar P."/>
            <person name="Natvig D.O."/>
            <person name="Lalanne C."/>
            <person name="Gautier V."/>
            <person name="Ament-Velasquez S.L."/>
            <person name="Kruys A."/>
            <person name="Hutchinson M.I."/>
            <person name="Powell A.J."/>
            <person name="Barry K."/>
            <person name="Miller A.N."/>
            <person name="Grigoriev I.V."/>
            <person name="Debuchy R."/>
            <person name="Gladieux P."/>
            <person name="Hiltunen Thoren M."/>
            <person name="Johannesson H."/>
        </authorList>
    </citation>
    <scope>NUCLEOTIDE SEQUENCE</scope>
    <source>
        <strain evidence="1">CBS 141.50</strain>
    </source>
</reference>
<evidence type="ECO:0000313" key="1">
    <source>
        <dbReference type="EMBL" id="KAK4143192.1"/>
    </source>
</evidence>
<proteinExistence type="predicted"/>
<dbReference type="Proteomes" id="UP001302676">
    <property type="component" value="Unassembled WGS sequence"/>
</dbReference>
<accession>A0AAN6V1M6</accession>